<name>A0A0C3B0G9_SERVB</name>
<gene>
    <name evidence="4" type="ORF">M408DRAFT_328309</name>
</gene>
<evidence type="ECO:0000313" key="5">
    <source>
        <dbReference type="Proteomes" id="UP000054097"/>
    </source>
</evidence>
<feature type="compositionally biased region" description="Polar residues" evidence="2">
    <location>
        <begin position="363"/>
        <end position="372"/>
    </location>
</feature>
<feature type="region of interest" description="Disordered" evidence="2">
    <location>
        <begin position="507"/>
        <end position="621"/>
    </location>
</feature>
<dbReference type="PROSITE" id="PS00028">
    <property type="entry name" value="ZINC_FINGER_C2H2_1"/>
    <property type="match status" value="1"/>
</dbReference>
<dbReference type="GO" id="GO:0008270">
    <property type="term" value="F:zinc ion binding"/>
    <property type="evidence" value="ECO:0007669"/>
    <property type="project" value="UniProtKB-KW"/>
</dbReference>
<feature type="domain" description="C2H2-type" evidence="3">
    <location>
        <begin position="243"/>
        <end position="273"/>
    </location>
</feature>
<evidence type="ECO:0000256" key="2">
    <source>
        <dbReference type="SAM" id="MobiDB-lite"/>
    </source>
</evidence>
<evidence type="ECO:0000259" key="3">
    <source>
        <dbReference type="PROSITE" id="PS50157"/>
    </source>
</evidence>
<keyword evidence="1" id="KW-0862">Zinc</keyword>
<keyword evidence="1" id="KW-0863">Zinc-finger</keyword>
<accession>A0A0C3B0G9</accession>
<proteinExistence type="predicted"/>
<feature type="region of interest" description="Disordered" evidence="2">
    <location>
        <begin position="306"/>
        <end position="372"/>
    </location>
</feature>
<evidence type="ECO:0000313" key="4">
    <source>
        <dbReference type="EMBL" id="KIM30260.1"/>
    </source>
</evidence>
<reference evidence="4 5" key="1">
    <citation type="submission" date="2014-04" db="EMBL/GenBank/DDBJ databases">
        <authorList>
            <consortium name="DOE Joint Genome Institute"/>
            <person name="Kuo A."/>
            <person name="Zuccaro A."/>
            <person name="Kohler A."/>
            <person name="Nagy L.G."/>
            <person name="Floudas D."/>
            <person name="Copeland A."/>
            <person name="Barry K.W."/>
            <person name="Cichocki N."/>
            <person name="Veneault-Fourrey C."/>
            <person name="LaButti K."/>
            <person name="Lindquist E.A."/>
            <person name="Lipzen A."/>
            <person name="Lundell T."/>
            <person name="Morin E."/>
            <person name="Murat C."/>
            <person name="Sun H."/>
            <person name="Tunlid A."/>
            <person name="Henrissat B."/>
            <person name="Grigoriev I.V."/>
            <person name="Hibbett D.S."/>
            <person name="Martin F."/>
            <person name="Nordberg H.P."/>
            <person name="Cantor M.N."/>
            <person name="Hua S.X."/>
        </authorList>
    </citation>
    <scope>NUCLEOTIDE SEQUENCE [LARGE SCALE GENOMIC DNA]</scope>
    <source>
        <strain evidence="4 5">MAFF 305830</strain>
    </source>
</reference>
<feature type="region of interest" description="Disordered" evidence="2">
    <location>
        <begin position="1"/>
        <end position="107"/>
    </location>
</feature>
<dbReference type="InterPro" id="IPR013087">
    <property type="entry name" value="Znf_C2H2_type"/>
</dbReference>
<evidence type="ECO:0000256" key="1">
    <source>
        <dbReference type="PROSITE-ProRule" id="PRU00042"/>
    </source>
</evidence>
<dbReference type="AlphaFoldDB" id="A0A0C3B0G9"/>
<feature type="compositionally biased region" description="Polar residues" evidence="2">
    <location>
        <begin position="57"/>
        <end position="82"/>
    </location>
</feature>
<feature type="compositionally biased region" description="Basic and acidic residues" evidence="2">
    <location>
        <begin position="588"/>
        <end position="602"/>
    </location>
</feature>
<feature type="compositionally biased region" description="Basic residues" evidence="2">
    <location>
        <begin position="325"/>
        <end position="337"/>
    </location>
</feature>
<dbReference type="Proteomes" id="UP000054097">
    <property type="component" value="Unassembled WGS sequence"/>
</dbReference>
<dbReference type="PROSITE" id="PS50157">
    <property type="entry name" value="ZINC_FINGER_C2H2_2"/>
    <property type="match status" value="1"/>
</dbReference>
<feature type="non-terminal residue" evidence="4">
    <location>
        <position position="700"/>
    </location>
</feature>
<keyword evidence="1" id="KW-0479">Metal-binding</keyword>
<organism evidence="4 5">
    <name type="scientific">Serendipita vermifera MAFF 305830</name>
    <dbReference type="NCBI Taxonomy" id="933852"/>
    <lineage>
        <taxon>Eukaryota</taxon>
        <taxon>Fungi</taxon>
        <taxon>Dikarya</taxon>
        <taxon>Basidiomycota</taxon>
        <taxon>Agaricomycotina</taxon>
        <taxon>Agaricomycetes</taxon>
        <taxon>Sebacinales</taxon>
        <taxon>Serendipitaceae</taxon>
        <taxon>Serendipita</taxon>
    </lineage>
</organism>
<feature type="compositionally biased region" description="Polar residues" evidence="2">
    <location>
        <begin position="1"/>
        <end position="23"/>
    </location>
</feature>
<dbReference type="EMBL" id="KN824285">
    <property type="protein sequence ID" value="KIM30260.1"/>
    <property type="molecule type" value="Genomic_DNA"/>
</dbReference>
<sequence>MRSQNRPTLPTSTTQDQQPSNRLTVPKGPGTESYPLESSSSSPNIGANSHEDGHSASHPNSSHRIQPNVSSRENVPGAQSPSSRRECQPPEVDVGATEQSTQFDGREEAQNYEAVDHNDAAQAADVASNLVIPIVPPPVQHNVINTQLINSLEKCLKSIVIHHSGASEASQLRVLNAILSYPPDGIALIKRKGNRPNGGIESIRCLICASDPNAPLQVFEKQNPTRRFAEHLLPTHFNINKPFKCFETSCNKFFALPQDRDRHEKKEHRMFRQRPFAKLRQPGFLPKGVESTQPITASATPIIVTSEAGPSTAPPQNHPSTSKVARNRNLKQKKGNRARASGPNLRYSPFPELDYRPTGPPSDGTTLHQGSSNVVPFDTRGVASVEGFNLQAQDGGFVSESLDYSHQQVPSQPMQPPPLYPFNPELGVSLVSRERVTHDSLDNTLGQGHIPPGLGLHPNFTNVTDPNHSPLAAICRQTQLQPQLQPSVGEATYNDAYYQQYHRRFHQGRSPQNGIPPTLPSPATHYVVGPSHGLMGLPTPQGRNMPATSLPTWMNGHGPTRLNPYMPSALPNGVGYTDRPQTQQRPDSSYESHDPHDPHDPTEQWPGSNGNGSGPRSANPRHWRSRLYSSLGIRIEGVSSWAFSLFQSLLTFLFIFTVPTGLTTDSLDLRSAPASCHSATTSHLSRLSHSLISCLSAKPV</sequence>
<protein>
    <recommendedName>
        <fullName evidence="3">C2H2-type domain-containing protein</fullName>
    </recommendedName>
</protein>
<keyword evidence="5" id="KW-1185">Reference proteome</keyword>
<dbReference type="HOGENOM" id="CLU_394125_0_0_1"/>
<reference evidence="5" key="2">
    <citation type="submission" date="2015-01" db="EMBL/GenBank/DDBJ databases">
        <title>Evolutionary Origins and Diversification of the Mycorrhizal Mutualists.</title>
        <authorList>
            <consortium name="DOE Joint Genome Institute"/>
            <consortium name="Mycorrhizal Genomics Consortium"/>
            <person name="Kohler A."/>
            <person name="Kuo A."/>
            <person name="Nagy L.G."/>
            <person name="Floudas D."/>
            <person name="Copeland A."/>
            <person name="Barry K.W."/>
            <person name="Cichocki N."/>
            <person name="Veneault-Fourrey C."/>
            <person name="LaButti K."/>
            <person name="Lindquist E.A."/>
            <person name="Lipzen A."/>
            <person name="Lundell T."/>
            <person name="Morin E."/>
            <person name="Murat C."/>
            <person name="Riley R."/>
            <person name="Ohm R."/>
            <person name="Sun H."/>
            <person name="Tunlid A."/>
            <person name="Henrissat B."/>
            <person name="Grigoriev I.V."/>
            <person name="Hibbett D.S."/>
            <person name="Martin F."/>
        </authorList>
    </citation>
    <scope>NUCLEOTIDE SEQUENCE [LARGE SCALE GENOMIC DNA]</scope>
    <source>
        <strain evidence="5">MAFF 305830</strain>
    </source>
</reference>